<dbReference type="InterPro" id="IPR013256">
    <property type="entry name" value="Chromatin_SPT2"/>
</dbReference>
<gene>
    <name evidence="4" type="ORF">EUTSA_v10026061mg</name>
</gene>
<proteinExistence type="inferred from homology"/>
<reference evidence="4 5" key="1">
    <citation type="journal article" date="2013" name="Front. Plant Sci.">
        <title>The Reference Genome of the Halophytic Plant Eutrema salsugineum.</title>
        <authorList>
            <person name="Yang R."/>
            <person name="Jarvis D.E."/>
            <person name="Chen H."/>
            <person name="Beilstein M.A."/>
            <person name="Grimwood J."/>
            <person name="Jenkins J."/>
            <person name="Shu S."/>
            <person name="Prochnik S."/>
            <person name="Xin M."/>
            <person name="Ma C."/>
            <person name="Schmutz J."/>
            <person name="Wing R.A."/>
            <person name="Mitchell-Olds T."/>
            <person name="Schumaker K.S."/>
            <person name="Wang X."/>
        </authorList>
    </citation>
    <scope>NUCLEOTIDE SEQUENCE [LARGE SCALE GENOMIC DNA]</scope>
</reference>
<comment type="similarity">
    <text evidence="1">Belongs to the SPT2 family.</text>
</comment>
<dbReference type="OMA" id="MERENNP"/>
<dbReference type="PANTHER" id="PTHR22691:SF8">
    <property type="entry name" value="PROTEIN SPT2 HOMOLOG"/>
    <property type="match status" value="1"/>
</dbReference>
<dbReference type="STRING" id="72664.V4MDJ7"/>
<name>V4MDJ7_EUTSA</name>
<dbReference type="GO" id="GO:0003677">
    <property type="term" value="F:DNA binding"/>
    <property type="evidence" value="ECO:0007669"/>
    <property type="project" value="TreeGrafter"/>
</dbReference>
<dbReference type="GO" id="GO:0006334">
    <property type="term" value="P:nucleosome assembly"/>
    <property type="evidence" value="ECO:0007669"/>
    <property type="project" value="TreeGrafter"/>
</dbReference>
<feature type="compositionally biased region" description="Basic and acidic residues" evidence="3">
    <location>
        <begin position="121"/>
        <end position="131"/>
    </location>
</feature>
<evidence type="ECO:0008006" key="6">
    <source>
        <dbReference type="Google" id="ProtNLM"/>
    </source>
</evidence>
<feature type="compositionally biased region" description="Polar residues" evidence="3">
    <location>
        <begin position="1"/>
        <end position="17"/>
    </location>
</feature>
<protein>
    <recommendedName>
        <fullName evidence="6">SPT2 chromatin protein</fullName>
    </recommendedName>
</protein>
<dbReference type="EMBL" id="KI517384">
    <property type="protein sequence ID" value="ESQ53297.1"/>
    <property type="molecule type" value="Genomic_DNA"/>
</dbReference>
<dbReference type="PANTHER" id="PTHR22691">
    <property type="entry name" value="YEAST SPT2-RELATED"/>
    <property type="match status" value="1"/>
</dbReference>
<organism evidence="4 5">
    <name type="scientific">Eutrema salsugineum</name>
    <name type="common">Saltwater cress</name>
    <name type="synonym">Sisymbrium salsugineum</name>
    <dbReference type="NCBI Taxonomy" id="72664"/>
    <lineage>
        <taxon>Eukaryota</taxon>
        <taxon>Viridiplantae</taxon>
        <taxon>Streptophyta</taxon>
        <taxon>Embryophyta</taxon>
        <taxon>Tracheophyta</taxon>
        <taxon>Spermatophyta</taxon>
        <taxon>Magnoliopsida</taxon>
        <taxon>eudicotyledons</taxon>
        <taxon>Gunneridae</taxon>
        <taxon>Pentapetalae</taxon>
        <taxon>rosids</taxon>
        <taxon>malvids</taxon>
        <taxon>Brassicales</taxon>
        <taxon>Brassicaceae</taxon>
        <taxon>Eutremeae</taxon>
        <taxon>Eutrema</taxon>
    </lineage>
</organism>
<dbReference type="KEGG" id="eus:EUTSA_v10026061mg"/>
<evidence type="ECO:0000256" key="3">
    <source>
        <dbReference type="SAM" id="MobiDB-lite"/>
    </source>
</evidence>
<accession>V4MDJ7</accession>
<keyword evidence="5" id="KW-1185">Reference proteome</keyword>
<evidence type="ECO:0000313" key="4">
    <source>
        <dbReference type="EMBL" id="ESQ53297.1"/>
    </source>
</evidence>
<dbReference type="SMART" id="SM00784">
    <property type="entry name" value="SPT2"/>
    <property type="match status" value="1"/>
</dbReference>
<evidence type="ECO:0000313" key="5">
    <source>
        <dbReference type="Proteomes" id="UP000030689"/>
    </source>
</evidence>
<dbReference type="GO" id="GO:0006360">
    <property type="term" value="P:transcription by RNA polymerase I"/>
    <property type="evidence" value="ECO:0007669"/>
    <property type="project" value="TreeGrafter"/>
</dbReference>
<feature type="compositionally biased region" description="Basic and acidic residues" evidence="3">
    <location>
        <begin position="18"/>
        <end position="33"/>
    </location>
</feature>
<dbReference type="GO" id="GO:0042393">
    <property type="term" value="F:histone binding"/>
    <property type="evidence" value="ECO:0007669"/>
    <property type="project" value="TreeGrafter"/>
</dbReference>
<evidence type="ECO:0000256" key="1">
    <source>
        <dbReference type="ARBA" id="ARBA00006461"/>
    </source>
</evidence>
<dbReference type="Gramene" id="ESQ53297">
    <property type="protein sequence ID" value="ESQ53297"/>
    <property type="gene ID" value="EUTSA_v10026061mg"/>
</dbReference>
<feature type="compositionally biased region" description="Low complexity" evidence="3">
    <location>
        <begin position="103"/>
        <end position="118"/>
    </location>
</feature>
<keyword evidence="2" id="KW-0175">Coiled coil</keyword>
<feature type="compositionally biased region" description="Basic and acidic residues" evidence="3">
    <location>
        <begin position="219"/>
        <end position="243"/>
    </location>
</feature>
<feature type="region of interest" description="Disordered" evidence="3">
    <location>
        <begin position="219"/>
        <end position="252"/>
    </location>
</feature>
<feature type="region of interest" description="Disordered" evidence="3">
    <location>
        <begin position="1"/>
        <end position="177"/>
    </location>
</feature>
<dbReference type="GO" id="GO:0005730">
    <property type="term" value="C:nucleolus"/>
    <property type="evidence" value="ECO:0007669"/>
    <property type="project" value="TreeGrafter"/>
</dbReference>
<sequence>MLNSIQTKKGSGPATKNANEKKRKAEIIKDSRDYSFLLSDDAELPVSLKEPPPRNDPVPNSRPSFWKNQMDHPRPDASRSQMRSRPVPATKPKDHRINLNQRPLSSSKPKPKPKTLTSDPKQQRVEQRKASQELTSSRMVPRQPLPPRVISKPPLKKPQQLKTKKKKQKKMSEEDESALRMIRKMCKTDRYAGRDLEDYDDRGMEANFEDIIKEEKRSEKLAKKEDAEQLRLIEEENTRERVRKEKKQKLTH</sequence>
<dbReference type="Proteomes" id="UP000030689">
    <property type="component" value="Unassembled WGS sequence"/>
</dbReference>
<dbReference type="Pfam" id="PF08243">
    <property type="entry name" value="SPT2"/>
    <property type="match status" value="1"/>
</dbReference>
<evidence type="ECO:0000256" key="2">
    <source>
        <dbReference type="ARBA" id="ARBA00023054"/>
    </source>
</evidence>
<dbReference type="AlphaFoldDB" id="V4MDJ7"/>